<dbReference type="Proteomes" id="UP000532121">
    <property type="component" value="Unassembled WGS sequence"/>
</dbReference>
<reference evidence="2 3" key="1">
    <citation type="submission" date="2020-04" db="EMBL/GenBank/DDBJ databases">
        <title>MicrobeNet Type strains.</title>
        <authorList>
            <person name="Nicholson A.C."/>
        </authorList>
    </citation>
    <scope>NUCLEOTIDE SEQUENCE [LARGE SCALE GENOMIC DNA]</scope>
    <source>
        <strain evidence="2 3">DSM 22768</strain>
    </source>
</reference>
<evidence type="ECO:0000313" key="3">
    <source>
        <dbReference type="Proteomes" id="UP000532121"/>
    </source>
</evidence>
<dbReference type="SUPFAM" id="SSF103473">
    <property type="entry name" value="MFS general substrate transporter"/>
    <property type="match status" value="1"/>
</dbReference>
<organism evidence="2 3">
    <name type="scientific">Streptococcus ratti</name>
    <dbReference type="NCBI Taxonomy" id="1341"/>
    <lineage>
        <taxon>Bacteria</taxon>
        <taxon>Bacillati</taxon>
        <taxon>Bacillota</taxon>
        <taxon>Bacilli</taxon>
        <taxon>Lactobacillales</taxon>
        <taxon>Streptococcaceae</taxon>
        <taxon>Streptococcus</taxon>
    </lineage>
</organism>
<evidence type="ECO:0000313" key="2">
    <source>
        <dbReference type="EMBL" id="NMD48246.1"/>
    </source>
</evidence>
<protein>
    <recommendedName>
        <fullName evidence="4">DUF3021 domain-containing protein</fullName>
    </recommendedName>
</protein>
<keyword evidence="1" id="KW-0812">Transmembrane</keyword>
<feature type="transmembrane region" description="Helical" evidence="1">
    <location>
        <begin position="102"/>
        <end position="123"/>
    </location>
</feature>
<sequence>MRDKWEAYLSREISIKYKAGLYSLCHLFYCACYLLWQRLYHIGLLQIAEITLLAYLICNLQVYVLKNFDEGDRISASGIMSAVFCSLLYILAVHMMNWFDRSWAAAFGFGAYQLFCYYCIYLINKIKRRIDSRYLNQLLQEYKERK</sequence>
<feature type="transmembrane region" description="Helical" evidence="1">
    <location>
        <begin position="42"/>
        <end position="65"/>
    </location>
</feature>
<dbReference type="EMBL" id="JABASA010000001">
    <property type="protein sequence ID" value="NMD48246.1"/>
    <property type="molecule type" value="Genomic_DNA"/>
</dbReference>
<evidence type="ECO:0008006" key="4">
    <source>
        <dbReference type="Google" id="ProtNLM"/>
    </source>
</evidence>
<dbReference type="InterPro" id="IPR036259">
    <property type="entry name" value="MFS_trans_sf"/>
</dbReference>
<feature type="transmembrane region" description="Helical" evidence="1">
    <location>
        <begin position="77"/>
        <end position="96"/>
    </location>
</feature>
<dbReference type="AlphaFoldDB" id="A0A7X9LBT9"/>
<name>A0A7X9LBT9_STRRT</name>
<evidence type="ECO:0000256" key="1">
    <source>
        <dbReference type="SAM" id="Phobius"/>
    </source>
</evidence>
<keyword evidence="1" id="KW-1133">Transmembrane helix</keyword>
<gene>
    <name evidence="2" type="ORF">HHO37_00830</name>
</gene>
<accession>A0A7X9LBT9</accession>
<keyword evidence="1" id="KW-0472">Membrane</keyword>
<comment type="caution">
    <text evidence="2">The sequence shown here is derived from an EMBL/GenBank/DDBJ whole genome shotgun (WGS) entry which is preliminary data.</text>
</comment>
<feature type="transmembrane region" description="Helical" evidence="1">
    <location>
        <begin position="20"/>
        <end position="36"/>
    </location>
</feature>
<dbReference type="RefSeq" id="WP_193522829.1">
    <property type="nucleotide sequence ID" value="NZ_JABASA010000001.1"/>
</dbReference>
<proteinExistence type="predicted"/>